<accession>A0A5K8A1M6</accession>
<dbReference type="PANTHER" id="PTHR43806">
    <property type="entry name" value="PEPTIDASE S8"/>
    <property type="match status" value="1"/>
</dbReference>
<dbReference type="InterPro" id="IPR002035">
    <property type="entry name" value="VWF_A"/>
</dbReference>
<dbReference type="Gene3D" id="3.40.50.200">
    <property type="entry name" value="Peptidase S8/S53 domain"/>
    <property type="match status" value="1"/>
</dbReference>
<dbReference type="InterPro" id="IPR002369">
    <property type="entry name" value="Integrin_bsu_VWA"/>
</dbReference>
<dbReference type="InterPro" id="IPR036852">
    <property type="entry name" value="Peptidase_S8/S53_dom_sf"/>
</dbReference>
<dbReference type="GO" id="GO:0006508">
    <property type="term" value="P:proteolysis"/>
    <property type="evidence" value="ECO:0007669"/>
    <property type="project" value="UniProtKB-KW"/>
</dbReference>
<dbReference type="InterPro" id="IPR050131">
    <property type="entry name" value="Peptidase_S8_subtilisin-like"/>
</dbReference>
<evidence type="ECO:0000256" key="2">
    <source>
        <dbReference type="ARBA" id="ARBA00022670"/>
    </source>
</evidence>
<dbReference type="RefSeq" id="WP_155325616.1">
    <property type="nucleotide sequence ID" value="NZ_AP021876.1"/>
</dbReference>
<keyword evidence="2" id="KW-0645">Protease</keyword>
<dbReference type="InterPro" id="IPR036465">
    <property type="entry name" value="vWFA_dom_sf"/>
</dbReference>
<evidence type="ECO:0000256" key="5">
    <source>
        <dbReference type="PROSITE-ProRule" id="PRU01240"/>
    </source>
</evidence>
<dbReference type="PROSITE" id="PS00138">
    <property type="entry name" value="SUBTILASE_SER"/>
    <property type="match status" value="1"/>
</dbReference>
<feature type="signal peptide" evidence="6">
    <location>
        <begin position="1"/>
        <end position="27"/>
    </location>
</feature>
<organism evidence="8 9">
    <name type="scientific">Desulfosarcina ovata subsp. sediminis</name>
    <dbReference type="NCBI Taxonomy" id="885957"/>
    <lineage>
        <taxon>Bacteria</taxon>
        <taxon>Pseudomonadati</taxon>
        <taxon>Thermodesulfobacteriota</taxon>
        <taxon>Desulfobacteria</taxon>
        <taxon>Desulfobacterales</taxon>
        <taxon>Desulfosarcinaceae</taxon>
        <taxon>Desulfosarcina</taxon>
    </lineage>
</organism>
<evidence type="ECO:0000256" key="3">
    <source>
        <dbReference type="ARBA" id="ARBA00022801"/>
    </source>
</evidence>
<dbReference type="KEGG" id="dov:DSCO28_68500"/>
<keyword evidence="6" id="KW-0732">Signal</keyword>
<name>A0A5K8A1M6_9BACT</name>
<feature type="domain" description="VWFA" evidence="7">
    <location>
        <begin position="731"/>
        <end position="935"/>
    </location>
</feature>
<dbReference type="SUPFAM" id="SSF53300">
    <property type="entry name" value="vWA-like"/>
    <property type="match status" value="1"/>
</dbReference>
<evidence type="ECO:0000256" key="1">
    <source>
        <dbReference type="ARBA" id="ARBA00011073"/>
    </source>
</evidence>
<keyword evidence="4" id="KW-0720">Serine protease</keyword>
<dbReference type="SUPFAM" id="SSF52743">
    <property type="entry name" value="Subtilisin-like"/>
    <property type="match status" value="1"/>
</dbReference>
<dbReference type="PROSITE" id="PS51892">
    <property type="entry name" value="SUBTILASE"/>
    <property type="match status" value="1"/>
</dbReference>
<evidence type="ECO:0000256" key="6">
    <source>
        <dbReference type="SAM" id="SignalP"/>
    </source>
</evidence>
<dbReference type="PRINTS" id="PR00723">
    <property type="entry name" value="SUBTILISIN"/>
</dbReference>
<dbReference type="Pfam" id="PF00362">
    <property type="entry name" value="Integrin_beta"/>
    <property type="match status" value="1"/>
</dbReference>
<comment type="similarity">
    <text evidence="1 5">Belongs to the peptidase S8 family.</text>
</comment>
<dbReference type="CDD" id="cd00306">
    <property type="entry name" value="Peptidases_S8_S53"/>
    <property type="match status" value="1"/>
</dbReference>
<reference evidence="8 9" key="1">
    <citation type="submission" date="2019-11" db="EMBL/GenBank/DDBJ databases">
        <title>Comparative genomics of hydrocarbon-degrading Desulfosarcina strains.</title>
        <authorList>
            <person name="Watanabe M."/>
            <person name="Kojima H."/>
            <person name="Fukui M."/>
        </authorList>
    </citation>
    <scope>NUCLEOTIDE SEQUENCE [LARGE SCALE GENOMIC DNA]</scope>
    <source>
        <strain evidence="8 9">28bB2T</strain>
    </source>
</reference>
<evidence type="ECO:0000256" key="4">
    <source>
        <dbReference type="ARBA" id="ARBA00022825"/>
    </source>
</evidence>
<dbReference type="Gene3D" id="3.40.50.410">
    <property type="entry name" value="von Willebrand factor, type A domain"/>
    <property type="match status" value="1"/>
</dbReference>
<keyword evidence="3" id="KW-0378">Hydrolase</keyword>
<dbReference type="AlphaFoldDB" id="A0A5K8A1M6"/>
<dbReference type="InterPro" id="IPR023828">
    <property type="entry name" value="Peptidase_S8_Ser-AS"/>
</dbReference>
<proteinExistence type="inferred from homology"/>
<dbReference type="Proteomes" id="UP000425960">
    <property type="component" value="Chromosome"/>
</dbReference>
<dbReference type="PANTHER" id="PTHR43806:SF11">
    <property type="entry name" value="CEREVISIN-RELATED"/>
    <property type="match status" value="1"/>
</dbReference>
<dbReference type="InterPro" id="IPR000209">
    <property type="entry name" value="Peptidase_S8/S53_dom"/>
</dbReference>
<dbReference type="InterPro" id="IPR015500">
    <property type="entry name" value="Peptidase_S8_subtilisin-rel"/>
</dbReference>
<sequence length="1019" mass="110216">MMIKDKRLITFLFCTIISLLFSLPVSADLLIDDNYQLVSKTRASRTEYDYTFKATATNTGEDVEINVSATLTSSSEYTTVIDGDINFGNVASGSSVTGDDTFTIRQNRSYPFDQTTLSWDIKSEKLRIKNVTPDTGLAGDIVAIEYSGAITGVPIYAVFCDQEINAYLKGSNIAEFTLPVGAKSGPLFLRQNERKSNSIYFNISTVQFMEATEEDIIINEDGKKIVTGYVVISLKDENDNIEEANRIASLISGVVVGQVPLIDGYQITTNATSESELINIVEFLESDSAVDYVLIDIDLGHDEDWSSDRGRINQRESNKVIQGVDLYNDNMSVTDSSKLTPYFVSLGIVEDGIDFDADDFSGYNGSSRSGNIAIYSNDLDESDNPYDKDTEKSKYDNWTPINAHGTTVTGIIAAEIGDGDQDSGKNAGLLFGIRSNHGGVNINVKNTGLGGTNLAARVLNVTYEMLKNGATVINWSFGIHKKNEAYNTDGDLVTNHAWSSAAFESNKKAFEDGMRKIEKDFPNAIIVATAGNGDTFIDSAYRTPSAIESDNMIVVAAHDRDILTTPDREDYSNFGDRVDIAACGQIKKSDGDSGQGTSYAAPLVTATIAAIRSIAPDLTPIEIKRILRSTSLKISNNTVNATIKNSDGTTSKVEKVFTRPLTEEEVGEGDDRIGAAARLNVEDAIQAAIDSLADKTIPIGDKVDVTLPKNTSVLVPVQVTVPSDDVFDKVDIIFMVDVSGSYGDDISQFKSKAIDLVDAFNSAGRNVQIGLTSFSDFPWSPYGSSSYGDYAYRLDQVLTSDSSEIISSINNLSLHYGMDGPESQLEALYQAATGIGRTVSINGYTIESSDVGWREGALPVIFLATDYSFHKESSYPGASWDETVTALNDRKIRVYGLQSGGNISDVINMAAATDGDTFLLSRNSAEIVDAVIAALEGAASQIDVKLVPNGDFADLVQSISPEKHENVSPGDTITFDVQFTRSLALDSGVDHVFAFRLEAIAEDVATIMEIPVTVSIPAE</sequence>
<feature type="chain" id="PRO_5024386386" description="VWFA domain-containing protein" evidence="6">
    <location>
        <begin position="28"/>
        <end position="1019"/>
    </location>
</feature>
<evidence type="ECO:0000259" key="7">
    <source>
        <dbReference type="PROSITE" id="PS50234"/>
    </source>
</evidence>
<dbReference type="GO" id="GO:0004252">
    <property type="term" value="F:serine-type endopeptidase activity"/>
    <property type="evidence" value="ECO:0007669"/>
    <property type="project" value="InterPro"/>
</dbReference>
<dbReference type="PROSITE" id="PS50234">
    <property type="entry name" value="VWFA"/>
    <property type="match status" value="1"/>
</dbReference>
<protein>
    <recommendedName>
        <fullName evidence="7">VWFA domain-containing protein</fullName>
    </recommendedName>
</protein>
<dbReference type="EMBL" id="AP021876">
    <property type="protein sequence ID" value="BBO86284.1"/>
    <property type="molecule type" value="Genomic_DNA"/>
</dbReference>
<evidence type="ECO:0000313" key="8">
    <source>
        <dbReference type="EMBL" id="BBO86284.1"/>
    </source>
</evidence>
<dbReference type="Pfam" id="PF00082">
    <property type="entry name" value="Peptidase_S8"/>
    <property type="match status" value="1"/>
</dbReference>
<dbReference type="SMART" id="SM00327">
    <property type="entry name" value="VWA"/>
    <property type="match status" value="1"/>
</dbReference>
<comment type="caution">
    <text evidence="5">Lacks conserved residue(s) required for the propagation of feature annotation.</text>
</comment>
<evidence type="ECO:0000313" key="9">
    <source>
        <dbReference type="Proteomes" id="UP000425960"/>
    </source>
</evidence>
<gene>
    <name evidence="8" type="ORF">DSCO28_68500</name>
</gene>